<evidence type="ECO:0000313" key="2">
    <source>
        <dbReference type="Proteomes" id="UP001620461"/>
    </source>
</evidence>
<dbReference type="RefSeq" id="WP_404546602.1">
    <property type="nucleotide sequence ID" value="NZ_JADIKJ010000007.1"/>
</dbReference>
<name>A0ABW8JGP3_9GAMM</name>
<organism evidence="1 2">
    <name type="scientific">Dyella jejuensis</name>
    <dbReference type="NCBI Taxonomy" id="1432009"/>
    <lineage>
        <taxon>Bacteria</taxon>
        <taxon>Pseudomonadati</taxon>
        <taxon>Pseudomonadota</taxon>
        <taxon>Gammaproteobacteria</taxon>
        <taxon>Lysobacterales</taxon>
        <taxon>Rhodanobacteraceae</taxon>
        <taxon>Dyella</taxon>
    </lineage>
</organism>
<dbReference type="EMBL" id="JADIKJ010000007">
    <property type="protein sequence ID" value="MFK2900179.1"/>
    <property type="molecule type" value="Genomic_DNA"/>
</dbReference>
<comment type="caution">
    <text evidence="1">The sequence shown here is derived from an EMBL/GenBank/DDBJ whole genome shotgun (WGS) entry which is preliminary data.</text>
</comment>
<reference evidence="1 2" key="1">
    <citation type="submission" date="2020-10" db="EMBL/GenBank/DDBJ databases">
        <title>Phylogeny of dyella-like bacteria.</title>
        <authorList>
            <person name="Fu J."/>
        </authorList>
    </citation>
    <scope>NUCLEOTIDE SEQUENCE [LARGE SCALE GENOMIC DNA]</scope>
    <source>
        <strain evidence="1 2">JP1</strain>
    </source>
</reference>
<keyword evidence="2" id="KW-1185">Reference proteome</keyword>
<sequence length="187" mass="20297">MHLFGGTAAAWRVCNAAMRRRAHVSSVPLSRIRIVPAGVQGRRASISFFPRLDARFVTTQILVLYDRSALGDLAVETGFQVAREQADATLHVLAVPGIADDAMQCERLADDLIAFARIGQRYGIALDGDVMAEPSVERINAEIRKRKIDRIITAKPDGQEGDNEISRLLDAVVQSTGIPAIVVHGVS</sequence>
<protein>
    <submittedName>
        <fullName evidence="1">Universal stress protein</fullName>
    </submittedName>
</protein>
<dbReference type="Proteomes" id="UP001620461">
    <property type="component" value="Unassembled WGS sequence"/>
</dbReference>
<dbReference type="SUPFAM" id="SSF52402">
    <property type="entry name" value="Adenine nucleotide alpha hydrolases-like"/>
    <property type="match status" value="1"/>
</dbReference>
<evidence type="ECO:0000313" key="1">
    <source>
        <dbReference type="EMBL" id="MFK2900179.1"/>
    </source>
</evidence>
<gene>
    <name evidence="1" type="ORF">ISP15_07510</name>
</gene>
<accession>A0ABW8JGP3</accession>
<proteinExistence type="predicted"/>